<gene>
    <name evidence="1" type="ORF">CAAN4_C00474</name>
</gene>
<evidence type="ECO:0000313" key="2">
    <source>
        <dbReference type="Proteomes" id="UP001497600"/>
    </source>
</evidence>
<dbReference type="Proteomes" id="UP001497600">
    <property type="component" value="Chromosome C"/>
</dbReference>
<organism evidence="1 2">
    <name type="scientific">[Candida] anglica</name>
    <dbReference type="NCBI Taxonomy" id="148631"/>
    <lineage>
        <taxon>Eukaryota</taxon>
        <taxon>Fungi</taxon>
        <taxon>Dikarya</taxon>
        <taxon>Ascomycota</taxon>
        <taxon>Saccharomycotina</taxon>
        <taxon>Pichiomycetes</taxon>
        <taxon>Debaryomycetaceae</taxon>
        <taxon>Kurtzmaniella</taxon>
    </lineage>
</organism>
<sequence length="65" mass="7768">MLISSQINEFKRSLKIERIPEQEEGNKKYLFGCNKKKETQIKNSWLRWTIPRISWLIRNSTITGS</sequence>
<proteinExistence type="predicted"/>
<reference evidence="1 2" key="1">
    <citation type="submission" date="2024-01" db="EMBL/GenBank/DDBJ databases">
        <authorList>
            <consortium name="Genoscope - CEA"/>
            <person name="William W."/>
        </authorList>
    </citation>
    <scope>NUCLEOTIDE SEQUENCE [LARGE SCALE GENOMIC DNA]</scope>
    <source>
        <strain evidence="1 2">29B2s-10</strain>
    </source>
</reference>
<dbReference type="EMBL" id="OZ004255">
    <property type="protein sequence ID" value="CAK7898959.1"/>
    <property type="molecule type" value="Genomic_DNA"/>
</dbReference>
<name>A0ABP0E8S0_9ASCO</name>
<keyword evidence="2" id="KW-1185">Reference proteome</keyword>
<evidence type="ECO:0000313" key="1">
    <source>
        <dbReference type="EMBL" id="CAK7898959.1"/>
    </source>
</evidence>
<protein>
    <submittedName>
        <fullName evidence="1">Uncharacterized protein</fullName>
    </submittedName>
</protein>
<accession>A0ABP0E8S0</accession>